<keyword evidence="3" id="KW-1185">Reference proteome</keyword>
<gene>
    <name evidence="2" type="ORF">PCOR1329_LOCUS36046</name>
</gene>
<sequence length="331" mass="35899">MRVRHLQSHLTDQQLIRQGKIDALRRVKMGVDTVFWLRSIQALKDPFADALGGIPPGIFGFVDKELDWFKRFDINPLFVFQGVAPGPQHSMFVSRMDQQMELAWTYLGKGQKSEAQKCFAVSTSRINGDFVYFIFHHLRFRGYDCLQAPYFAGAQLAHFVEQGGARAASGDGAGVVHLLLPAARGALVASHAAAGLCAGESREALRLARAAERRLREHGVLAEAAELAGAGGAAAADIDDEWSDGRAGEEPAMWMEVDADSECVDVRDVGDLSVLQGRLAHQAHGCRLPGCRPGAAIAAPTMELDVRERARRALAHLPGHGGSSPSWPRST</sequence>
<dbReference type="InterPro" id="IPR006085">
    <property type="entry name" value="XPG_DNA_repair_N"/>
</dbReference>
<comment type="caution">
    <text evidence="2">The sequence shown here is derived from an EMBL/GenBank/DDBJ whole genome shotgun (WGS) entry which is preliminary data.</text>
</comment>
<dbReference type="SUPFAM" id="SSF88723">
    <property type="entry name" value="PIN domain-like"/>
    <property type="match status" value="1"/>
</dbReference>
<dbReference type="EMBL" id="CAUYUJ010014393">
    <property type="protein sequence ID" value="CAK0840653.1"/>
    <property type="molecule type" value="Genomic_DNA"/>
</dbReference>
<accession>A0ABN9T6G6</accession>
<reference evidence="2" key="1">
    <citation type="submission" date="2023-10" db="EMBL/GenBank/DDBJ databases">
        <authorList>
            <person name="Chen Y."/>
            <person name="Shah S."/>
            <person name="Dougan E. K."/>
            <person name="Thang M."/>
            <person name="Chan C."/>
        </authorList>
    </citation>
    <scope>NUCLEOTIDE SEQUENCE [LARGE SCALE GENOMIC DNA]</scope>
</reference>
<feature type="domain" description="XPG N-terminal" evidence="1">
    <location>
        <begin position="1"/>
        <end position="95"/>
    </location>
</feature>
<dbReference type="Gene3D" id="3.40.50.1010">
    <property type="entry name" value="5'-nuclease"/>
    <property type="match status" value="1"/>
</dbReference>
<name>A0ABN9T6G6_9DINO</name>
<dbReference type="InterPro" id="IPR029060">
    <property type="entry name" value="PIN-like_dom_sf"/>
</dbReference>
<dbReference type="Proteomes" id="UP001189429">
    <property type="component" value="Unassembled WGS sequence"/>
</dbReference>
<evidence type="ECO:0000313" key="3">
    <source>
        <dbReference type="Proteomes" id="UP001189429"/>
    </source>
</evidence>
<evidence type="ECO:0000259" key="1">
    <source>
        <dbReference type="Pfam" id="PF00752"/>
    </source>
</evidence>
<protein>
    <recommendedName>
        <fullName evidence="1">XPG N-terminal domain-containing protein</fullName>
    </recommendedName>
</protein>
<evidence type="ECO:0000313" key="2">
    <source>
        <dbReference type="EMBL" id="CAK0840653.1"/>
    </source>
</evidence>
<dbReference type="Pfam" id="PF00752">
    <property type="entry name" value="XPG_N"/>
    <property type="match status" value="1"/>
</dbReference>
<dbReference type="CDD" id="cd09858">
    <property type="entry name" value="PIN_MKT1"/>
    <property type="match status" value="1"/>
</dbReference>
<organism evidence="2 3">
    <name type="scientific">Prorocentrum cordatum</name>
    <dbReference type="NCBI Taxonomy" id="2364126"/>
    <lineage>
        <taxon>Eukaryota</taxon>
        <taxon>Sar</taxon>
        <taxon>Alveolata</taxon>
        <taxon>Dinophyceae</taxon>
        <taxon>Prorocentrales</taxon>
        <taxon>Prorocentraceae</taxon>
        <taxon>Prorocentrum</taxon>
    </lineage>
</organism>
<proteinExistence type="predicted"/>